<evidence type="ECO:0000313" key="3">
    <source>
        <dbReference type="EMBL" id="RJP10699.1"/>
    </source>
</evidence>
<dbReference type="InterPro" id="IPR013216">
    <property type="entry name" value="Methyltransf_11"/>
</dbReference>
<dbReference type="AlphaFoldDB" id="A0A0T8UAK6"/>
<dbReference type="CDD" id="cd02440">
    <property type="entry name" value="AdoMet_MTases"/>
    <property type="match status" value="1"/>
</dbReference>
<dbReference type="GO" id="GO:0008757">
    <property type="term" value="F:S-adenosylmethionine-dependent methyltransferase activity"/>
    <property type="evidence" value="ECO:0007669"/>
    <property type="project" value="InterPro"/>
</dbReference>
<sequence length="244" mass="28647">MKEKDDFIWLKNSYYYRLIEELSTESNLDFNVVQKVISGLKNKNADIKNPTPELGFHITRFRMYERISIFFKNGFKPGHILEVSGDRGAIFNMFEDNYISHTAIKYPDEDIQSLSFDDSTFDYVICDQVIEHIPEPQKAIDEIYRVLKPGGWVFLASCFLDHIHTQPDNLDDYWRFTPQGLKYLLRNFKGIFQCEGWGNKEAFNLVMYGGPLKYTPIQESTELMRISSYNDFQYPLSVWGIAHK</sequence>
<organism evidence="2 4">
    <name type="scientific">Streptococcus pseudopneumoniae</name>
    <dbReference type="NCBI Taxonomy" id="257758"/>
    <lineage>
        <taxon>Bacteria</taxon>
        <taxon>Bacillati</taxon>
        <taxon>Bacillota</taxon>
        <taxon>Bacilli</taxon>
        <taxon>Lactobacillales</taxon>
        <taxon>Streptococcaceae</taxon>
        <taxon>Streptococcus</taxon>
    </lineage>
</organism>
<dbReference type="Gene3D" id="3.40.50.150">
    <property type="entry name" value="Vaccinia Virus protein VP39"/>
    <property type="match status" value="1"/>
</dbReference>
<proteinExistence type="predicted"/>
<dbReference type="InterPro" id="IPR029063">
    <property type="entry name" value="SAM-dependent_MTases_sf"/>
</dbReference>
<evidence type="ECO:0000313" key="5">
    <source>
        <dbReference type="Proteomes" id="UP000265600"/>
    </source>
</evidence>
<dbReference type="RefSeq" id="WP_023939811.1">
    <property type="nucleotide sequence ID" value="NZ_CMJT01000011.1"/>
</dbReference>
<dbReference type="EMBL" id="PTTJ01000100">
    <property type="protein sequence ID" value="RJP10699.1"/>
    <property type="molecule type" value="Genomic_DNA"/>
</dbReference>
<evidence type="ECO:0000259" key="1">
    <source>
        <dbReference type="Pfam" id="PF08241"/>
    </source>
</evidence>
<reference evidence="3" key="3">
    <citation type="submission" date="2018-02" db="EMBL/GenBank/DDBJ databases">
        <authorList>
            <person name="Cohen D.B."/>
            <person name="Kent A.D."/>
        </authorList>
    </citation>
    <scope>NUCLEOTIDE SEQUENCE</scope>
    <source>
        <strain evidence="3">Spain3473</strain>
    </source>
</reference>
<dbReference type="SUPFAM" id="SSF53335">
    <property type="entry name" value="S-adenosyl-L-methionine-dependent methyltransferases"/>
    <property type="match status" value="1"/>
</dbReference>
<dbReference type="GO" id="GO:0032259">
    <property type="term" value="P:methylation"/>
    <property type="evidence" value="ECO:0007669"/>
    <property type="project" value="UniProtKB-KW"/>
</dbReference>
<reference evidence="5" key="4">
    <citation type="submission" date="2018-02" db="EMBL/GenBank/DDBJ databases">
        <authorList>
            <person name="Handem S."/>
        </authorList>
    </citation>
    <scope>NUCLEOTIDE SEQUENCE [LARGE SCALE GENOMIC DNA]</scope>
    <source>
        <strain evidence="5">Spain3473</strain>
    </source>
</reference>
<reference evidence="2" key="2">
    <citation type="submission" date="2015-03" db="EMBL/GenBank/DDBJ databases">
        <authorList>
            <person name="Murphy D."/>
        </authorList>
    </citation>
    <scope>NUCLEOTIDE SEQUENCE [LARGE SCALE GENOMIC DNA]</scope>
    <source>
        <strain evidence="2">SMRU2248</strain>
    </source>
</reference>
<reference evidence="4" key="1">
    <citation type="submission" date="2015-03" db="EMBL/GenBank/DDBJ databases">
        <authorList>
            <consortium name="Pathogen Informatics"/>
        </authorList>
    </citation>
    <scope>NUCLEOTIDE SEQUENCE [LARGE SCALE GENOMIC DNA]</scope>
    <source>
        <strain evidence="4">SMRU2248</strain>
    </source>
</reference>
<feature type="domain" description="Methyltransferase type 11" evidence="1">
    <location>
        <begin position="104"/>
        <end position="154"/>
    </location>
</feature>
<dbReference type="Proteomes" id="UP000041827">
    <property type="component" value="Unassembled WGS sequence"/>
</dbReference>
<dbReference type="EMBL" id="CMJT01000011">
    <property type="protein sequence ID" value="CKB03346.1"/>
    <property type="molecule type" value="Genomic_DNA"/>
</dbReference>
<keyword evidence="2" id="KW-0489">Methyltransferase</keyword>
<name>A0A0T8UAK6_9STRE</name>
<dbReference type="Pfam" id="PF08241">
    <property type="entry name" value="Methyltransf_11"/>
    <property type="match status" value="1"/>
</dbReference>
<dbReference type="PANTHER" id="PTHR43591">
    <property type="entry name" value="METHYLTRANSFERASE"/>
    <property type="match status" value="1"/>
</dbReference>
<gene>
    <name evidence="2" type="primary">ubiE_1</name>
    <name evidence="3" type="ORF">C5O69_07715</name>
    <name evidence="2" type="ORF">ERS021757_01375</name>
</gene>
<evidence type="ECO:0000313" key="4">
    <source>
        <dbReference type="Proteomes" id="UP000041827"/>
    </source>
</evidence>
<dbReference type="Proteomes" id="UP000265600">
    <property type="component" value="Unassembled WGS sequence"/>
</dbReference>
<keyword evidence="2" id="KW-0808">Transferase</keyword>
<protein>
    <submittedName>
        <fullName evidence="3">SAM-dependent methyltransferase</fullName>
    </submittedName>
    <submittedName>
        <fullName evidence="2">UbiE/COQ5 family methyltransferase</fullName>
    </submittedName>
</protein>
<accession>A0A3A4MT69</accession>
<evidence type="ECO:0000313" key="2">
    <source>
        <dbReference type="EMBL" id="CKB03346.1"/>
    </source>
</evidence>
<accession>A0A0T8UAK6</accession>